<dbReference type="RefSeq" id="WP_157130639.1">
    <property type="nucleotide sequence ID" value="NZ_CP021422.1"/>
</dbReference>
<organism evidence="1 2">
    <name type="scientific">Acutalibacter muris</name>
    <dbReference type="NCBI Taxonomy" id="1796620"/>
    <lineage>
        <taxon>Bacteria</taxon>
        <taxon>Bacillati</taxon>
        <taxon>Bacillota</taxon>
        <taxon>Clostridia</taxon>
        <taxon>Eubacteriales</taxon>
        <taxon>Acutalibacteraceae</taxon>
        <taxon>Acutalibacter</taxon>
    </lineage>
</organism>
<accession>A0AA92QXH1</accession>
<evidence type="ECO:0000313" key="1">
    <source>
        <dbReference type="EMBL" id="QQR31566.1"/>
    </source>
</evidence>
<gene>
    <name evidence="1" type="ORF">I5Q82_07875</name>
</gene>
<name>A0AA92QXH1_9FIRM</name>
<dbReference type="EMBL" id="CP065321">
    <property type="protein sequence ID" value="QQR31566.1"/>
    <property type="molecule type" value="Genomic_DNA"/>
</dbReference>
<dbReference type="Proteomes" id="UP000596035">
    <property type="component" value="Chromosome"/>
</dbReference>
<evidence type="ECO:0000313" key="2">
    <source>
        <dbReference type="Proteomes" id="UP000596035"/>
    </source>
</evidence>
<dbReference type="AlphaFoldDB" id="A0AA92QXH1"/>
<protein>
    <submittedName>
        <fullName evidence="1">Uncharacterized protein</fullName>
    </submittedName>
</protein>
<sequence>MDIDLPGAHKESLAAEMKDSCLCMFTPKVSQVVQMEQKNLIAIEG</sequence>
<proteinExistence type="predicted"/>
<reference evidence="1 2" key="1">
    <citation type="submission" date="2020-11" db="EMBL/GenBank/DDBJ databases">
        <title>Closed and high quality bacterial genomes of the OMM12 community.</title>
        <authorList>
            <person name="Marbouty M."/>
            <person name="Lamy-Besnier Q."/>
            <person name="Debarbieux L."/>
            <person name="Koszul R."/>
        </authorList>
    </citation>
    <scope>NUCLEOTIDE SEQUENCE [LARGE SCALE GENOMIC DNA]</scope>
    <source>
        <strain evidence="1 2">KB18</strain>
    </source>
</reference>